<dbReference type="HOGENOM" id="CLU_1700956_0_0_9"/>
<protein>
    <submittedName>
        <fullName evidence="2">Uncharacterized protein</fullName>
    </submittedName>
</protein>
<organism evidence="2 3">
    <name type="scientific">Eshraghiella crossota DSM 2876</name>
    <dbReference type="NCBI Taxonomy" id="511680"/>
    <lineage>
        <taxon>Bacteria</taxon>
        <taxon>Bacillati</taxon>
        <taxon>Bacillota</taxon>
        <taxon>Clostridia</taxon>
        <taxon>Lachnospirales</taxon>
        <taxon>Lachnospiraceae</taxon>
        <taxon>Eshraghiella</taxon>
    </lineage>
</organism>
<keyword evidence="1" id="KW-0472">Membrane</keyword>
<keyword evidence="3" id="KW-1185">Reference proteome</keyword>
<dbReference type="Proteomes" id="UP000006238">
    <property type="component" value="Unassembled WGS sequence"/>
</dbReference>
<reference evidence="2 3" key="1">
    <citation type="submission" date="2010-02" db="EMBL/GenBank/DDBJ databases">
        <authorList>
            <person name="Weinstock G."/>
            <person name="Sodergren E."/>
            <person name="Clifton S."/>
            <person name="Fulton L."/>
            <person name="Fulton B."/>
            <person name="Courtney L."/>
            <person name="Fronick C."/>
            <person name="Harrison M."/>
            <person name="Strong C."/>
            <person name="Farmer C."/>
            <person name="Delahaunty K."/>
            <person name="Markovic C."/>
            <person name="Hall O."/>
            <person name="Minx P."/>
            <person name="Tomlinson C."/>
            <person name="Mitreva M."/>
            <person name="Nelson J."/>
            <person name="Hou S."/>
            <person name="Wollam A."/>
            <person name="Pepin K.H."/>
            <person name="Johnson M."/>
            <person name="Bhonagiri V."/>
            <person name="Zhang X."/>
            <person name="Suruliraj S."/>
            <person name="Warren W."/>
            <person name="Chinwalla A."/>
            <person name="Mardis E.R."/>
            <person name="Wilson R.K."/>
        </authorList>
    </citation>
    <scope>NUCLEOTIDE SEQUENCE [LARGE SCALE GENOMIC DNA]</scope>
    <source>
        <strain evidence="2 3">DSM 2876</strain>
    </source>
</reference>
<feature type="transmembrane region" description="Helical" evidence="1">
    <location>
        <begin position="93"/>
        <end position="114"/>
    </location>
</feature>
<dbReference type="RefSeq" id="WP_005600981.1">
    <property type="nucleotide sequence ID" value="NZ_GG663519.1"/>
</dbReference>
<feature type="transmembrane region" description="Helical" evidence="1">
    <location>
        <begin position="9"/>
        <end position="34"/>
    </location>
</feature>
<evidence type="ECO:0000256" key="1">
    <source>
        <dbReference type="SAM" id="Phobius"/>
    </source>
</evidence>
<proteinExistence type="predicted"/>
<dbReference type="EMBL" id="ABWN01000017">
    <property type="protein sequence ID" value="EFF69767.1"/>
    <property type="molecule type" value="Genomic_DNA"/>
</dbReference>
<keyword evidence="1" id="KW-0812">Transmembrane</keyword>
<evidence type="ECO:0000313" key="2">
    <source>
        <dbReference type="EMBL" id="EFF69767.1"/>
    </source>
</evidence>
<sequence>MFKNLLKLLLYESIMMMVLTIAACIAVLIQMLFGVKTGTDSSFFFSSTYYDYNLLMYILGLVIYFFVMITIIKKFGGKLDFIKKLGNAYKVMACIYDLIWGFAMFAFLGLLHFHVLGMTISYKPEILCLFSFVGLPVITALSIGFVLIKSCLKK</sequence>
<evidence type="ECO:0000313" key="3">
    <source>
        <dbReference type="Proteomes" id="UP000006238"/>
    </source>
</evidence>
<gene>
    <name evidence="2" type="ORF">BUTYVIB_00281</name>
</gene>
<keyword evidence="1" id="KW-1133">Transmembrane helix</keyword>
<dbReference type="AlphaFoldDB" id="D4RWF0"/>
<comment type="caution">
    <text evidence="2">The sequence shown here is derived from an EMBL/GenBank/DDBJ whole genome shotgun (WGS) entry which is preliminary data.</text>
</comment>
<dbReference type="GeneID" id="98918644"/>
<feature type="transmembrane region" description="Helical" evidence="1">
    <location>
        <begin position="126"/>
        <end position="148"/>
    </location>
</feature>
<name>D4RWF0_9FIRM</name>
<dbReference type="PROSITE" id="PS51257">
    <property type="entry name" value="PROKAR_LIPOPROTEIN"/>
    <property type="match status" value="1"/>
</dbReference>
<feature type="transmembrane region" description="Helical" evidence="1">
    <location>
        <begin position="54"/>
        <end position="72"/>
    </location>
</feature>
<dbReference type="STRING" id="45851.BHV86_07130"/>
<accession>D4RWF0</accession>